<keyword evidence="6" id="KW-1185">Reference proteome</keyword>
<dbReference type="PANTHER" id="PTHR12236:SF75">
    <property type="entry name" value="CUTICULAR PROTEIN 62BB, ISOFORM A"/>
    <property type="match status" value="1"/>
</dbReference>
<evidence type="ECO:0000313" key="6">
    <source>
        <dbReference type="Proteomes" id="UP000837857"/>
    </source>
</evidence>
<evidence type="ECO:0000256" key="2">
    <source>
        <dbReference type="ARBA" id="ARBA00022729"/>
    </source>
</evidence>
<dbReference type="Proteomes" id="UP000837857">
    <property type="component" value="Chromosome 4"/>
</dbReference>
<keyword evidence="1 3" id="KW-0193">Cuticle</keyword>
<dbReference type="InterPro" id="IPR000618">
    <property type="entry name" value="Insect_cuticle"/>
</dbReference>
<dbReference type="PANTHER" id="PTHR12236">
    <property type="entry name" value="STRUCTURAL CONTITUENT OF CUTICLE"/>
    <property type="match status" value="1"/>
</dbReference>
<dbReference type="PROSITE" id="PS00233">
    <property type="entry name" value="CHIT_BIND_RR_1"/>
    <property type="match status" value="1"/>
</dbReference>
<sequence>MVQVVFLVVLAVATAAHCSVVPVLQADSDSSSFAYDVADPNTGDYKSQVESRVGGTVKGQYSLLDADGTRRIVDYTADDVNGFNAVVRKEPATIVARVAPTVVSTPAVSPAYVAGSVAAPSVYSIGSPFYASPSAYATRALATPYYYSRSPYTYSSYATPLISY</sequence>
<feature type="chain" id="PRO_5046141986" evidence="4">
    <location>
        <begin position="19"/>
        <end position="164"/>
    </location>
</feature>
<feature type="non-terminal residue" evidence="5">
    <location>
        <position position="164"/>
    </location>
</feature>
<dbReference type="InterPro" id="IPR051217">
    <property type="entry name" value="Insect_Cuticle_Struc_Prot"/>
</dbReference>
<name>A0ABN8IUF4_9NEOP</name>
<reference evidence="5" key="1">
    <citation type="submission" date="2022-03" db="EMBL/GenBank/DDBJ databases">
        <authorList>
            <person name="Martin H S."/>
        </authorList>
    </citation>
    <scope>NUCLEOTIDE SEQUENCE</scope>
</reference>
<evidence type="ECO:0000256" key="3">
    <source>
        <dbReference type="PROSITE-ProRule" id="PRU00497"/>
    </source>
</evidence>
<evidence type="ECO:0000313" key="5">
    <source>
        <dbReference type="EMBL" id="CAH2067450.1"/>
    </source>
</evidence>
<accession>A0ABN8IUF4</accession>
<dbReference type="Pfam" id="PF00379">
    <property type="entry name" value="Chitin_bind_4"/>
    <property type="match status" value="1"/>
</dbReference>
<keyword evidence="2 4" id="KW-0732">Signal</keyword>
<proteinExistence type="predicted"/>
<evidence type="ECO:0000256" key="4">
    <source>
        <dbReference type="SAM" id="SignalP"/>
    </source>
</evidence>
<gene>
    <name evidence="5" type="ORF">IPOD504_LOCUS13880</name>
</gene>
<dbReference type="PROSITE" id="PS51155">
    <property type="entry name" value="CHIT_BIND_RR_2"/>
    <property type="match status" value="1"/>
</dbReference>
<protein>
    <submittedName>
        <fullName evidence="5">Uncharacterized protein</fullName>
    </submittedName>
</protein>
<feature type="signal peptide" evidence="4">
    <location>
        <begin position="1"/>
        <end position="18"/>
    </location>
</feature>
<dbReference type="PRINTS" id="PR00947">
    <property type="entry name" value="CUTICLE"/>
</dbReference>
<evidence type="ECO:0000256" key="1">
    <source>
        <dbReference type="ARBA" id="ARBA00022460"/>
    </source>
</evidence>
<organism evidence="5 6">
    <name type="scientific">Iphiclides podalirius</name>
    <name type="common">scarce swallowtail</name>
    <dbReference type="NCBI Taxonomy" id="110791"/>
    <lineage>
        <taxon>Eukaryota</taxon>
        <taxon>Metazoa</taxon>
        <taxon>Ecdysozoa</taxon>
        <taxon>Arthropoda</taxon>
        <taxon>Hexapoda</taxon>
        <taxon>Insecta</taxon>
        <taxon>Pterygota</taxon>
        <taxon>Neoptera</taxon>
        <taxon>Endopterygota</taxon>
        <taxon>Lepidoptera</taxon>
        <taxon>Glossata</taxon>
        <taxon>Ditrysia</taxon>
        <taxon>Papilionoidea</taxon>
        <taxon>Papilionidae</taxon>
        <taxon>Papilioninae</taxon>
        <taxon>Iphiclides</taxon>
    </lineage>
</organism>
<dbReference type="EMBL" id="OW152816">
    <property type="protein sequence ID" value="CAH2067450.1"/>
    <property type="molecule type" value="Genomic_DNA"/>
</dbReference>
<dbReference type="InterPro" id="IPR031311">
    <property type="entry name" value="CHIT_BIND_RR_consensus"/>
</dbReference>